<reference evidence="2" key="1">
    <citation type="journal article" date="2011" name="PLoS Pathog.">
        <title>Dynamic evolution of pathogenicity revealed by sequencing and comparative genomics of 19 Pseudomonas syringae isolates.</title>
        <authorList>
            <person name="Baltrus D.A."/>
            <person name="Nishimura M.T."/>
            <person name="Romanchuk A."/>
            <person name="Chang J.H."/>
            <person name="Mukhtar M.S."/>
            <person name="Cherkis K."/>
            <person name="Roach J."/>
            <person name="Grant S.R."/>
            <person name="Jones C.D."/>
            <person name="Dangl J.L."/>
        </authorList>
    </citation>
    <scope>NUCLEOTIDE SEQUENCE</scope>
    <source>
        <strain evidence="2">Cit 7</strain>
    </source>
</reference>
<accession>A0A8T8LQP6</accession>
<proteinExistence type="predicted"/>
<keyword evidence="1" id="KW-1133">Transmembrane helix</keyword>
<gene>
    <name evidence="2" type="ORF">PSYCIT7_012920</name>
</gene>
<keyword evidence="1" id="KW-0812">Transmembrane</keyword>
<sequence>MSIFEEDVKTSSHTLVIWAVVLLVLVGIGWGVWSMLQKDTLDRVTLCPSKGPVAQYVVLIDNTSPFSFNEKAALSQRIKSLVINDLPVGALISVFLLDEDYKQHDTPLFERCKPTQWQDDMKFLSSKRLVEKDYAEKFDKPLDAVIQHISLDEKAKTSPIFEMLQLVGIKAFEHSNVQGNKQLVIFSDMVANEASFSMYRSTLPSYKEFANTPYGRKSTAMTLRGVNVTINMLTAEPNAAPYGKRSDFWAHYFEANQAKLDSVNPMEGL</sequence>
<keyword evidence="1" id="KW-0472">Membrane</keyword>
<organism evidence="2 3">
    <name type="scientific">Pseudomonas syringae Cit 7</name>
    <dbReference type="NCBI Taxonomy" id="629264"/>
    <lineage>
        <taxon>Bacteria</taxon>
        <taxon>Pseudomonadati</taxon>
        <taxon>Pseudomonadota</taxon>
        <taxon>Gammaproteobacteria</taxon>
        <taxon>Pseudomonadales</taxon>
        <taxon>Pseudomonadaceae</taxon>
        <taxon>Pseudomonas</taxon>
        <taxon>Pseudomonas syringae</taxon>
    </lineage>
</organism>
<feature type="transmembrane region" description="Helical" evidence="1">
    <location>
        <begin position="15"/>
        <end position="33"/>
    </location>
</feature>
<name>A0A8T8LQP6_PSESX</name>
<evidence type="ECO:0000313" key="3">
    <source>
        <dbReference type="Proteomes" id="UP000005924"/>
    </source>
</evidence>
<evidence type="ECO:0000256" key="1">
    <source>
        <dbReference type="SAM" id="Phobius"/>
    </source>
</evidence>
<dbReference type="Proteomes" id="UP000005924">
    <property type="component" value="Chromosome"/>
</dbReference>
<reference evidence="2" key="2">
    <citation type="submission" date="2021-04" db="EMBL/GenBank/DDBJ databases">
        <title>A complete genome sequence for Pseudomonas syringae Cit7.</title>
        <authorList>
            <person name="Baltrus D.A."/>
        </authorList>
    </citation>
    <scope>NUCLEOTIDE SEQUENCE</scope>
    <source>
        <strain evidence="2">Cit 7</strain>
    </source>
</reference>
<protein>
    <submittedName>
        <fullName evidence="2">Uncharacterized protein</fullName>
    </submittedName>
</protein>
<dbReference type="EMBL" id="CP073636">
    <property type="protein sequence ID" value="QUP63750.1"/>
    <property type="molecule type" value="Genomic_DNA"/>
</dbReference>
<evidence type="ECO:0000313" key="2">
    <source>
        <dbReference type="EMBL" id="QUP63750.1"/>
    </source>
</evidence>
<dbReference type="RefSeq" id="WP_080479687.1">
    <property type="nucleotide sequence ID" value="NZ_CP073636.1"/>
</dbReference>
<dbReference type="AlphaFoldDB" id="A0A8T8LQP6"/>